<reference evidence="9" key="2">
    <citation type="submission" date="2025-09" db="UniProtKB">
        <authorList>
            <consortium name="Ensembl"/>
        </authorList>
    </citation>
    <scope>IDENTIFICATION</scope>
</reference>
<evidence type="ECO:0000256" key="1">
    <source>
        <dbReference type="ARBA" id="ARBA00004141"/>
    </source>
</evidence>
<feature type="transmembrane region" description="Helical" evidence="8">
    <location>
        <begin position="20"/>
        <end position="41"/>
    </location>
</feature>
<dbReference type="PANTHER" id="PTHR11958:SF106">
    <property type="entry name" value="AMINO ACID TRANSPORTER"/>
    <property type="match status" value="1"/>
</dbReference>
<evidence type="ECO:0000256" key="5">
    <source>
        <dbReference type="ARBA" id="ARBA00022989"/>
    </source>
</evidence>
<proteinExistence type="inferred from homology"/>
<dbReference type="Proteomes" id="UP000261540">
    <property type="component" value="Unplaced"/>
</dbReference>
<evidence type="ECO:0000313" key="9">
    <source>
        <dbReference type="Ensembl" id="ENSPKIP00000030586.1"/>
    </source>
</evidence>
<feature type="transmembrane region" description="Helical" evidence="8">
    <location>
        <begin position="62"/>
        <end position="82"/>
    </location>
</feature>
<accession>A0A3B3SKP0</accession>
<evidence type="ECO:0000313" key="10">
    <source>
        <dbReference type="Proteomes" id="UP000261540"/>
    </source>
</evidence>
<reference evidence="9" key="1">
    <citation type="submission" date="2025-08" db="UniProtKB">
        <authorList>
            <consortium name="Ensembl"/>
        </authorList>
    </citation>
    <scope>IDENTIFICATION</scope>
</reference>
<dbReference type="AlphaFoldDB" id="A0A3B3SKP0"/>
<dbReference type="Pfam" id="PF00375">
    <property type="entry name" value="SDF"/>
    <property type="match status" value="1"/>
</dbReference>
<keyword evidence="7" id="KW-0325">Glycoprotein</keyword>
<dbReference type="GO" id="GO:0005886">
    <property type="term" value="C:plasma membrane"/>
    <property type="evidence" value="ECO:0007669"/>
    <property type="project" value="TreeGrafter"/>
</dbReference>
<keyword evidence="4 8" id="KW-0769">Symport</keyword>
<dbReference type="InterPro" id="IPR018107">
    <property type="entry name" value="Na-dicarboxylate_symporter_CS"/>
</dbReference>
<feature type="transmembrane region" description="Helical" evidence="8">
    <location>
        <begin position="243"/>
        <end position="264"/>
    </location>
</feature>
<evidence type="ECO:0000256" key="7">
    <source>
        <dbReference type="ARBA" id="ARBA00023180"/>
    </source>
</evidence>
<keyword evidence="5 8" id="KW-1133">Transmembrane helix</keyword>
<dbReference type="PRINTS" id="PR00173">
    <property type="entry name" value="EDTRNSPORT"/>
</dbReference>
<feature type="transmembrane region" description="Helical" evidence="8">
    <location>
        <begin position="276"/>
        <end position="302"/>
    </location>
</feature>
<dbReference type="GeneTree" id="ENSGT00940000156073"/>
<name>A0A3B3SKP0_9TELE</name>
<dbReference type="SUPFAM" id="SSF118215">
    <property type="entry name" value="Proton glutamate symport protein"/>
    <property type="match status" value="1"/>
</dbReference>
<keyword evidence="6 8" id="KW-0472">Membrane</keyword>
<dbReference type="InterPro" id="IPR050746">
    <property type="entry name" value="DAACS"/>
</dbReference>
<evidence type="ECO:0000256" key="6">
    <source>
        <dbReference type="ARBA" id="ARBA00023136"/>
    </source>
</evidence>
<comment type="similarity">
    <text evidence="8">Belongs to the dicarboxylate/amino acid:cation symporter (DAACS) (TC 2.A.23) family.</text>
</comment>
<dbReference type="PROSITE" id="PS00713">
    <property type="entry name" value="NA_DICARBOXYL_SYMP_1"/>
    <property type="match status" value="1"/>
</dbReference>
<dbReference type="GO" id="GO:0015501">
    <property type="term" value="F:glutamate:sodium symporter activity"/>
    <property type="evidence" value="ECO:0007669"/>
    <property type="project" value="TreeGrafter"/>
</dbReference>
<dbReference type="Ensembl" id="ENSPKIT00000011407.1">
    <property type="protein sequence ID" value="ENSPKIP00000030586.1"/>
    <property type="gene ID" value="ENSPKIG00000011379.1"/>
</dbReference>
<keyword evidence="10" id="KW-1185">Reference proteome</keyword>
<evidence type="ECO:0000256" key="3">
    <source>
        <dbReference type="ARBA" id="ARBA00022692"/>
    </source>
</evidence>
<keyword evidence="2 8" id="KW-0813">Transport</keyword>
<feature type="transmembrane region" description="Helical" evidence="8">
    <location>
        <begin position="314"/>
        <end position="339"/>
    </location>
</feature>
<evidence type="ECO:0000256" key="2">
    <source>
        <dbReference type="ARBA" id="ARBA00022448"/>
    </source>
</evidence>
<dbReference type="PROSITE" id="PS00714">
    <property type="entry name" value="NA_DICARBOXYL_SYMP_2"/>
    <property type="match status" value="1"/>
</dbReference>
<dbReference type="InterPro" id="IPR001991">
    <property type="entry name" value="Na-dicarboxylate_symporter"/>
</dbReference>
<dbReference type="InterPro" id="IPR036458">
    <property type="entry name" value="Na:dicarbo_symporter_sf"/>
</dbReference>
<organism evidence="9 10">
    <name type="scientific">Paramormyrops kingsleyae</name>
    <dbReference type="NCBI Taxonomy" id="1676925"/>
    <lineage>
        <taxon>Eukaryota</taxon>
        <taxon>Metazoa</taxon>
        <taxon>Chordata</taxon>
        <taxon>Craniata</taxon>
        <taxon>Vertebrata</taxon>
        <taxon>Euteleostomi</taxon>
        <taxon>Actinopterygii</taxon>
        <taxon>Neopterygii</taxon>
        <taxon>Teleostei</taxon>
        <taxon>Osteoglossocephala</taxon>
        <taxon>Osteoglossomorpha</taxon>
        <taxon>Osteoglossiformes</taxon>
        <taxon>Mormyridae</taxon>
        <taxon>Paramormyrops</taxon>
    </lineage>
</organism>
<feature type="transmembrane region" description="Helical" evidence="8">
    <location>
        <begin position="97"/>
        <end position="116"/>
    </location>
</feature>
<keyword evidence="3 8" id="KW-0812">Transmembrane</keyword>
<dbReference type="Gene3D" id="1.10.3860.10">
    <property type="entry name" value="Sodium:dicarboxylate symporter"/>
    <property type="match status" value="1"/>
</dbReference>
<sequence>MAVALDAVWVRVKNVCKQNGLLILSVLAVVIGCLLGFFLRSRHLSEQEVKYFQFPGELLMRMLKMLILPLVVSSLMSGLAALDAKCSSRLGLITISYYLWTTFVAVVVGIVMVSVIHPGGAAQKEDSEDSGKPIMSSADALLDLIRYGAPQNPSPYLAESTTRRSLIYGIQDENGTDVQNFSLDLTPPPDVILRTLPGTSEGMNVLGIVIFSATMGIMLGRMGPNGSALVNFCQSLNEAVLKIVAIVIWYFPFGIVFLVAGKILEMSDPSDMGKKLGFYAVTVVMGLILHGLFILPSMYFFITKKSPIVYIRGILQALLISLATSSSSATLPITFKCLLENNHIDRRIIRFVLPVGATINMDGTALYEAVAAIFIAQVNNYELDFGQIITISITATAASIGAAGIPQAGLVTMVIVLTSVGLPTDDITLIIAVDWALDRFRTMVNVMGDALATGIMAHICRKDFIKEGEGPPPGIKPERIPPDVARLMQLEEGLRPTERKKLPAPHRHVDKDHCTIDMNGLETNV</sequence>
<dbReference type="PANTHER" id="PTHR11958">
    <property type="entry name" value="SODIUM/DICARBOXYLATE SYMPORTER-RELATED"/>
    <property type="match status" value="1"/>
</dbReference>
<evidence type="ECO:0000256" key="8">
    <source>
        <dbReference type="RuleBase" id="RU361216"/>
    </source>
</evidence>
<dbReference type="GO" id="GO:0005313">
    <property type="term" value="F:L-glutamate transmembrane transporter activity"/>
    <property type="evidence" value="ECO:0007669"/>
    <property type="project" value="TreeGrafter"/>
</dbReference>
<dbReference type="STRING" id="1676925.ENSPKIP00000030586"/>
<comment type="subcellular location">
    <subcellularLocation>
        <location evidence="1 8">Membrane</location>
        <topology evidence="1 8">Multi-pass membrane protein</topology>
    </subcellularLocation>
</comment>
<feature type="transmembrane region" description="Helical" evidence="8">
    <location>
        <begin position="203"/>
        <end position="223"/>
    </location>
</feature>
<dbReference type="GO" id="GO:0015175">
    <property type="term" value="F:neutral L-amino acid transmembrane transporter activity"/>
    <property type="evidence" value="ECO:0007669"/>
    <property type="project" value="TreeGrafter"/>
</dbReference>
<protein>
    <recommendedName>
        <fullName evidence="8">Amino acid transporter</fullName>
    </recommendedName>
</protein>
<evidence type="ECO:0000256" key="4">
    <source>
        <dbReference type="ARBA" id="ARBA00022847"/>
    </source>
</evidence>